<name>A0A316UJM0_9BASI</name>
<dbReference type="GO" id="GO:0003712">
    <property type="term" value="F:transcription coregulator activity"/>
    <property type="evidence" value="ECO:0007669"/>
    <property type="project" value="InterPro"/>
</dbReference>
<keyword evidence="11" id="KW-1185">Reference proteome</keyword>
<feature type="region of interest" description="Disordered" evidence="8">
    <location>
        <begin position="280"/>
        <end position="310"/>
    </location>
</feature>
<accession>A0A316UJM0</accession>
<feature type="region of interest" description="Disordered" evidence="8">
    <location>
        <begin position="189"/>
        <end position="212"/>
    </location>
</feature>
<organism evidence="10 11">
    <name type="scientific">Jaminaea rosea</name>
    <dbReference type="NCBI Taxonomy" id="1569628"/>
    <lineage>
        <taxon>Eukaryota</taxon>
        <taxon>Fungi</taxon>
        <taxon>Dikarya</taxon>
        <taxon>Basidiomycota</taxon>
        <taxon>Ustilaginomycotina</taxon>
        <taxon>Exobasidiomycetes</taxon>
        <taxon>Microstromatales</taxon>
        <taxon>Microstromatales incertae sedis</taxon>
        <taxon>Jaminaea</taxon>
    </lineage>
</organism>
<feature type="compositionally biased region" description="Low complexity" evidence="8">
    <location>
        <begin position="1629"/>
        <end position="1656"/>
    </location>
</feature>
<evidence type="ECO:0000256" key="4">
    <source>
        <dbReference type="ARBA" id="ARBA00023015"/>
    </source>
</evidence>
<evidence type="ECO:0000256" key="1">
    <source>
        <dbReference type="ARBA" id="ARBA00004123"/>
    </source>
</evidence>
<feature type="compositionally biased region" description="Low complexity" evidence="8">
    <location>
        <begin position="1"/>
        <end position="30"/>
    </location>
</feature>
<dbReference type="EMBL" id="KZ819675">
    <property type="protein sequence ID" value="PWN25482.1"/>
    <property type="molecule type" value="Genomic_DNA"/>
</dbReference>
<comment type="subcellular location">
    <subcellularLocation>
        <location evidence="1">Nucleus</location>
    </subcellularLocation>
</comment>
<keyword evidence="4" id="KW-0805">Transcription regulation</keyword>
<evidence type="ECO:0000313" key="11">
    <source>
        <dbReference type="Proteomes" id="UP000245884"/>
    </source>
</evidence>
<evidence type="ECO:0000256" key="6">
    <source>
        <dbReference type="ARBA" id="ARBA00023242"/>
    </source>
</evidence>
<dbReference type="RefSeq" id="XP_025360094.1">
    <property type="nucleotide sequence ID" value="XM_025509352.1"/>
</dbReference>
<dbReference type="Pfam" id="PF09497">
    <property type="entry name" value="Med12"/>
    <property type="match status" value="1"/>
</dbReference>
<feature type="domain" description="Mediator complex subunit Med12" evidence="9">
    <location>
        <begin position="134"/>
        <end position="225"/>
    </location>
</feature>
<protein>
    <recommendedName>
        <fullName evidence="3">Mediator of RNA polymerase II transcription subunit 12</fullName>
    </recommendedName>
    <alternativeName>
        <fullName evidence="7">Mediator complex subunit 12</fullName>
    </alternativeName>
</protein>
<feature type="compositionally biased region" description="Low complexity" evidence="8">
    <location>
        <begin position="280"/>
        <end position="301"/>
    </location>
</feature>
<feature type="compositionally biased region" description="Gly residues" evidence="8">
    <location>
        <begin position="1724"/>
        <end position="1746"/>
    </location>
</feature>
<feature type="compositionally biased region" description="Low complexity" evidence="8">
    <location>
        <begin position="1663"/>
        <end position="1672"/>
    </location>
</feature>
<evidence type="ECO:0000256" key="8">
    <source>
        <dbReference type="SAM" id="MobiDB-lite"/>
    </source>
</evidence>
<dbReference type="PANTHER" id="PTHR46567">
    <property type="entry name" value="MEDIATOR OF RNA POLYMERASE II TRANSCRIPTION SUBUNIT 12"/>
    <property type="match status" value="1"/>
</dbReference>
<dbReference type="STRING" id="1569628.A0A316UJM0"/>
<dbReference type="GO" id="GO:0006357">
    <property type="term" value="P:regulation of transcription by RNA polymerase II"/>
    <property type="evidence" value="ECO:0007669"/>
    <property type="project" value="InterPro"/>
</dbReference>
<feature type="region of interest" description="Disordered" evidence="8">
    <location>
        <begin position="1"/>
        <end position="32"/>
    </location>
</feature>
<evidence type="ECO:0000256" key="3">
    <source>
        <dbReference type="ARBA" id="ARBA00019622"/>
    </source>
</evidence>
<gene>
    <name evidence="10" type="ORF">BDZ90DRAFT_281311</name>
</gene>
<feature type="region of interest" description="Disordered" evidence="8">
    <location>
        <begin position="527"/>
        <end position="547"/>
    </location>
</feature>
<comment type="similarity">
    <text evidence="2">Belongs to the Mediator complex subunit 12 family.</text>
</comment>
<evidence type="ECO:0000313" key="10">
    <source>
        <dbReference type="EMBL" id="PWN25482.1"/>
    </source>
</evidence>
<feature type="region of interest" description="Disordered" evidence="8">
    <location>
        <begin position="1629"/>
        <end position="1752"/>
    </location>
</feature>
<dbReference type="GeneID" id="37031175"/>
<evidence type="ECO:0000256" key="5">
    <source>
        <dbReference type="ARBA" id="ARBA00023163"/>
    </source>
</evidence>
<feature type="region of interest" description="Disordered" evidence="8">
    <location>
        <begin position="1559"/>
        <end position="1599"/>
    </location>
</feature>
<dbReference type="Proteomes" id="UP000245884">
    <property type="component" value="Unassembled WGS sequence"/>
</dbReference>
<keyword evidence="5" id="KW-0804">Transcription</keyword>
<feature type="compositionally biased region" description="Basic and acidic residues" evidence="8">
    <location>
        <begin position="1565"/>
        <end position="1597"/>
    </location>
</feature>
<proteinExistence type="inferred from homology"/>
<keyword evidence="6" id="KW-0539">Nucleus</keyword>
<dbReference type="InterPro" id="IPR019035">
    <property type="entry name" value="Mediator_Med12"/>
</dbReference>
<dbReference type="OrthoDB" id="20828at2759"/>
<dbReference type="GO" id="GO:0016592">
    <property type="term" value="C:mediator complex"/>
    <property type="evidence" value="ECO:0007669"/>
    <property type="project" value="InterPro"/>
</dbReference>
<dbReference type="SMART" id="SM01281">
    <property type="entry name" value="Med12"/>
    <property type="match status" value="1"/>
</dbReference>
<evidence type="ECO:0000256" key="2">
    <source>
        <dbReference type="ARBA" id="ARBA00010289"/>
    </source>
</evidence>
<evidence type="ECO:0000256" key="7">
    <source>
        <dbReference type="ARBA" id="ARBA00032010"/>
    </source>
</evidence>
<sequence length="1752" mass="187338">MATRSAGTPAEAAASPSTQSSSSRQDSPAALNLPAVAYQPLPPSWRPLMHPGSQALSVPDFYPPKAGQIEEDMSEVHVKHGIQAKQAVSNEGFSAHGLILGLLPTLIPALNTVFGETLQRRDYFASLPSVKHHTFRPPPRVTLNEAKLNAYVRDLADSSVPLSRLAKNIPHGFRGERILEMLWLGVNPSQPTSSQGSSAARQPASPTMTPQPHSVEISRALWFIQCVGASDILARSRSAATASSSSYSVDFTNSCTSWLKKQLAELTDPVENGEAGAVATTAPSTPAATPTAKPPTSANATRPPSSALADEQTRARWAAKWRYSVLLMSTLLANNLLDRRQWVAFIVDAFSSATLAQLAIVLTLVEDWLDDAFENDAFARHLVDSLSSILSKTARHSPESFVSFNLWHRHRALLLSELGADLSMRRTLDIAQERSAALFFDHSPSSPPPPAPLHLLMRHLDEFNGDPSAIEMLFRQVMISVEAVVRPRSTIHALLNWATATSRPPSPWRPALIARLLQLLSNRQEKEKRARKKARRSDGSTATTSTASSASSFDLTQCLIAWLEDLDELDESARPVHFEEIVALFSQLTELGLFSYPRFLHRLTARGLAFSSTTTPNDVSPAPALGSRAASSLQVRLLRAIPVPSGSVSLVHQRRLAIYGARAKETREEATHRRALRELGSVFAFLSDGSGARDGGRMTRAEMLSALPHLWQANRFTLSNLLGVHLLPSALQWVSSASVLDIEQTALLLSVMEEAQHWGHVVELMSAVLQRLTDGSQTILTVVAQIKLVRAMLDCHAKIWATRRPYAGLATRLAALDSTLSKSEERAPLPAAALQAFTSTGDLTVLQLIIERIEGQAVQHDAGSPAAPDAIAAFEAFLRCAVESNAEATLLEAKDRLLRSTFSSASRTRLDASLRGWTSPIAQPNVDLVASTLSQLCTRGCLSTQELVDTLVLPGFAVAAVRDLDERAQDDDATIRLALGISLLRFLYSRDEASPSSRTLSQDILLRAVLCQTEPASLLRVAVYVAGLASFSSTAISPAVSADDATAILTAVCSQDSLRDLIIAQPSVLRDQVHATLPFEQRLEALSLLLRTVRDEAMPSSLLGQDPLKVEVSSLTAAATSQPLDIAFLVEELGIVLARLTSQIDSDTSKEREVDDKVQELASALLQPLFLVDGAASLPHGLRLWQIGGNRLQTAIVDMGLRAAAASLSNGSKGAAAADDHGETRAVLSLQAILAMFKMLLLDACEGQRLPATSAESAEDLFDRVCFGLGSISAPLNKKSWTESAPITTLLQLLVLASRSSAFWSSSKIRSKLPHLIAITLTQQRLYSLALTAQPGTAEEDEYLQLRDVVVYLQVEMPADMLGSVSALMQQQAAEPPGPSFADRFNLASEAEARNSLWSSRVEQMRRLLPSSPASKSSATADLIVAPSLQAALERGEWSPAPDKPWSWTMPLESVATESGSAASPISRPGVLPLQTSTSTPAVLGPYASVHAKYSHPLTLPPLANHLSLPLSLFQPRRTTDTPSDPAADHRTLDAVRRGVTSAGDEADEGWRALRSERGEEDWREEYGDLDERLRRADEEEKGDTPDADARTEEESRMASLSRFVGLPNGPVRTLDAFLTAQRQRMASSGANQGAASSSGGSSAAAATTTAPAAGTTKKRARAGSTASNASSAGGGRGGKGDAANEGDGSKVAAPARKRKNSTSSAAGGGRKRRNSSASASGEGEAGGAEGAGRGRGRGRGGAGAGGKKRGG</sequence>
<dbReference type="PANTHER" id="PTHR46567:SF1">
    <property type="entry name" value="MEDIATOR OF RNA POLYMERASE II TRANSCRIPTION SUBUNIT 12"/>
    <property type="match status" value="1"/>
</dbReference>
<reference evidence="10 11" key="1">
    <citation type="journal article" date="2018" name="Mol. Biol. Evol.">
        <title>Broad Genomic Sampling Reveals a Smut Pathogenic Ancestry of the Fungal Clade Ustilaginomycotina.</title>
        <authorList>
            <person name="Kijpornyongpan T."/>
            <person name="Mondo S.J."/>
            <person name="Barry K."/>
            <person name="Sandor L."/>
            <person name="Lee J."/>
            <person name="Lipzen A."/>
            <person name="Pangilinan J."/>
            <person name="LaButti K."/>
            <person name="Hainaut M."/>
            <person name="Henrissat B."/>
            <person name="Grigoriev I.V."/>
            <person name="Spatafora J.W."/>
            <person name="Aime M.C."/>
        </authorList>
    </citation>
    <scope>NUCLEOTIDE SEQUENCE [LARGE SCALE GENOMIC DNA]</scope>
    <source>
        <strain evidence="10 11">MCA 5214</strain>
    </source>
</reference>
<evidence type="ECO:0000259" key="9">
    <source>
        <dbReference type="SMART" id="SM01281"/>
    </source>
</evidence>